<dbReference type="PANTHER" id="PTHR11161">
    <property type="entry name" value="O-ACYLTRANSFERASE"/>
    <property type="match status" value="1"/>
</dbReference>
<dbReference type="KEGG" id="bter:100645555"/>
<dbReference type="GeneID" id="100645555"/>
<keyword evidence="2" id="KW-0732">Signal</keyword>
<evidence type="ECO:0000259" key="3">
    <source>
        <dbReference type="SMART" id="SM00703"/>
    </source>
</evidence>
<dbReference type="Pfam" id="PF01757">
    <property type="entry name" value="Acyl_transf_3"/>
    <property type="match status" value="1"/>
</dbReference>
<reference evidence="5" key="1">
    <citation type="submission" date="2025-08" db="UniProtKB">
        <authorList>
            <consortium name="RefSeq"/>
        </authorList>
    </citation>
    <scope>IDENTIFICATION</scope>
</reference>
<keyword evidence="4" id="KW-1185">Reference proteome</keyword>
<dbReference type="InterPro" id="IPR002656">
    <property type="entry name" value="Acyl_transf_3_dom"/>
</dbReference>
<dbReference type="GO" id="GO:0016747">
    <property type="term" value="F:acyltransferase activity, transferring groups other than amino-acyl groups"/>
    <property type="evidence" value="ECO:0007669"/>
    <property type="project" value="InterPro"/>
</dbReference>
<feature type="transmembrane region" description="Helical" evidence="1">
    <location>
        <begin position="575"/>
        <end position="596"/>
    </location>
</feature>
<gene>
    <name evidence="5" type="primary">LOC100645555</name>
</gene>
<feature type="transmembrane region" description="Helical" evidence="1">
    <location>
        <begin position="502"/>
        <end position="525"/>
    </location>
</feature>
<dbReference type="RefSeq" id="XP_003394317.1">
    <property type="nucleotide sequence ID" value="XM_003394269.4"/>
</dbReference>
<feature type="transmembrane region" description="Helical" evidence="1">
    <location>
        <begin position="327"/>
        <end position="347"/>
    </location>
</feature>
<keyword evidence="1" id="KW-0812">Transmembrane</keyword>
<keyword evidence="1" id="KW-0472">Membrane</keyword>
<feature type="transmembrane region" description="Helical" evidence="1">
    <location>
        <begin position="367"/>
        <end position="387"/>
    </location>
</feature>
<organism evidence="4 5">
    <name type="scientific">Bombus terrestris</name>
    <name type="common">Buff-tailed bumblebee</name>
    <name type="synonym">Apis terrestris</name>
    <dbReference type="NCBI Taxonomy" id="30195"/>
    <lineage>
        <taxon>Eukaryota</taxon>
        <taxon>Metazoa</taxon>
        <taxon>Ecdysozoa</taxon>
        <taxon>Arthropoda</taxon>
        <taxon>Hexapoda</taxon>
        <taxon>Insecta</taxon>
        <taxon>Pterygota</taxon>
        <taxon>Neoptera</taxon>
        <taxon>Endopterygota</taxon>
        <taxon>Hymenoptera</taxon>
        <taxon>Apocrita</taxon>
        <taxon>Aculeata</taxon>
        <taxon>Apoidea</taxon>
        <taxon>Anthophila</taxon>
        <taxon>Apidae</taxon>
        <taxon>Bombus</taxon>
        <taxon>Bombus</taxon>
    </lineage>
</organism>
<dbReference type="Pfam" id="PF20146">
    <property type="entry name" value="NRF"/>
    <property type="match status" value="1"/>
</dbReference>
<accession>A0A9B0F1S2</accession>
<evidence type="ECO:0000256" key="1">
    <source>
        <dbReference type="SAM" id="Phobius"/>
    </source>
</evidence>
<feature type="domain" description="Nose resistant-to-fluoxetine protein N-terminal" evidence="3">
    <location>
        <begin position="54"/>
        <end position="199"/>
    </location>
</feature>
<dbReference type="InterPro" id="IPR006621">
    <property type="entry name" value="Nose-resist-to-fluoxetine_N"/>
</dbReference>
<evidence type="ECO:0000256" key="2">
    <source>
        <dbReference type="SAM" id="SignalP"/>
    </source>
</evidence>
<dbReference type="InterPro" id="IPR052728">
    <property type="entry name" value="O2_lipid_transport_reg"/>
</dbReference>
<dbReference type="PANTHER" id="PTHR11161:SF72">
    <property type="entry name" value="FI21449P1"/>
    <property type="match status" value="1"/>
</dbReference>
<feature type="transmembrane region" description="Helical" evidence="1">
    <location>
        <begin position="414"/>
        <end position="434"/>
    </location>
</feature>
<dbReference type="OrthoDB" id="207378at2759"/>
<feature type="transmembrane region" description="Helical" evidence="1">
    <location>
        <begin position="677"/>
        <end position="709"/>
    </location>
</feature>
<feature type="transmembrane region" description="Helical" evidence="1">
    <location>
        <begin position="637"/>
        <end position="657"/>
    </location>
</feature>
<dbReference type="SMART" id="SM00703">
    <property type="entry name" value="NRF"/>
    <property type="match status" value="1"/>
</dbReference>
<evidence type="ECO:0000313" key="5">
    <source>
        <dbReference type="RefSeq" id="XP_003394317.1"/>
    </source>
</evidence>
<keyword evidence="1" id="KW-1133">Transmembrane helix</keyword>
<sequence>MERGKISSCAFFLFFSLSLTTFCTSVRAATQDPVTMRQVLPVYAVMENIDLLNSSRCRTEIEEFRNAVDKRVTWGLRVMDSSGVPPRGFLHGNNFWLGDEKSCYILSENTTLPLSEKTRKNNSIYRNPNEEFPPFRLRFFIGRMWHNSTVQYHIETEKENMITLGLCLPASCSKRDVATMLDKVIRDETLLIGKLFSIGFSLIEVTDLVNDHRWLLSAKMISIMGFLLSLVAIAIAATIYDCFVYRRANERRKKEFLTFENNNTNELKNETEEKCDTDHEEPVLSESKQQSRIFQCLLCFSLSSNIQQIFNREKSEDNTRIFHSLKFLGMVWIITAHSVFYSLHTISNKIVLYTITDTVPAQILSNATYSVDTYFFISGFLLTYIFLKEREKDKRIPPITARASQFIKMLVKRYIRITPAYFIVILVAILNFSWHDRVSFVLPIEHVSSKCSKYWWTNILYINNFYDWDELCLTWSWYLPNDMQFFILGSFLLMLSVTHYNIALGIGGVTLLSSIGTTLYTLYALDYQLALDEQYRTLTYLYLRPWVRVTPYLIGMITCQLLTKWNYQLHLSKRSLIILSTLAILCNSVILFGTAIRNIPLSISILYVGLGRTGWAMGIAWLVIVCTTNHAGVAKKFLSLDFFVPLSRLTYCAYLLNPLLILSLHSLRVYPFVADEIIVGALSVAIIISTFIVSILLSAIGEVPFILLLRLHNNPQRRKK</sequence>
<dbReference type="AlphaFoldDB" id="A0A9B0F1S2"/>
<feature type="transmembrane region" description="Helical" evidence="1">
    <location>
        <begin position="220"/>
        <end position="244"/>
    </location>
</feature>
<dbReference type="Proteomes" id="UP000835206">
    <property type="component" value="Chromosome 3"/>
</dbReference>
<feature type="transmembrane region" description="Helical" evidence="1">
    <location>
        <begin position="475"/>
        <end position="495"/>
    </location>
</feature>
<feature type="transmembrane region" description="Helical" evidence="1">
    <location>
        <begin position="602"/>
        <end position="625"/>
    </location>
</feature>
<evidence type="ECO:0000313" key="4">
    <source>
        <dbReference type="Proteomes" id="UP000835206"/>
    </source>
</evidence>
<feature type="signal peptide" evidence="2">
    <location>
        <begin position="1"/>
        <end position="28"/>
    </location>
</feature>
<feature type="transmembrane region" description="Helical" evidence="1">
    <location>
        <begin position="545"/>
        <end position="563"/>
    </location>
</feature>
<name>A0A9B0F1S2_BOMTE</name>
<proteinExistence type="predicted"/>
<feature type="chain" id="PRO_5039279885" evidence="2">
    <location>
        <begin position="29"/>
        <end position="720"/>
    </location>
</feature>
<protein>
    <submittedName>
        <fullName evidence="5">Nose resistant to fluoxetine protein 6</fullName>
    </submittedName>
</protein>